<feature type="domain" description="VPS37 C-terminal" evidence="9">
    <location>
        <begin position="175"/>
        <end position="263"/>
    </location>
</feature>
<evidence type="ECO:0000256" key="2">
    <source>
        <dbReference type="ARBA" id="ARBA00007617"/>
    </source>
</evidence>
<comment type="subcellular location">
    <subcellularLocation>
        <location evidence="1">Endosome</location>
    </subcellularLocation>
</comment>
<comment type="similarity">
    <text evidence="2">Belongs to the VPS37 family.</text>
</comment>
<evidence type="ECO:0000313" key="10">
    <source>
        <dbReference type="EMBL" id="EEH60795.1"/>
    </source>
</evidence>
<keyword evidence="7" id="KW-0175">Coiled coil</keyword>
<protein>
    <submittedName>
        <fullName evidence="10">Predicted protein</fullName>
    </submittedName>
</protein>
<dbReference type="GO" id="GO:0000813">
    <property type="term" value="C:ESCRT I complex"/>
    <property type="evidence" value="ECO:0007669"/>
    <property type="project" value="UniProtKB-ARBA"/>
</dbReference>
<dbReference type="PANTHER" id="PTHR13678">
    <property type="entry name" value="VACUOLAR PROTEIN SORTING-ASSOCIATED PROTEIN 37"/>
    <property type="match status" value="1"/>
</dbReference>
<dbReference type="GO" id="GO:0006623">
    <property type="term" value="P:protein targeting to vacuole"/>
    <property type="evidence" value="ECO:0007669"/>
    <property type="project" value="TreeGrafter"/>
</dbReference>
<dbReference type="Proteomes" id="UP000001876">
    <property type="component" value="Unassembled WGS sequence"/>
</dbReference>
<dbReference type="InterPro" id="IPR029012">
    <property type="entry name" value="Helix_hairpin_bin_sf"/>
</dbReference>
<evidence type="ECO:0000256" key="8">
    <source>
        <dbReference type="SAM" id="MobiDB-lite"/>
    </source>
</evidence>
<evidence type="ECO:0000259" key="9">
    <source>
        <dbReference type="PROSITE" id="PS51314"/>
    </source>
</evidence>
<sequence length="276" mass="30307">MGGLFGNKTPYSDPRRPADRAGSHAGASAAAAQFEQMHLRDQNARRAHPHGTTSHATGAAPVGGVSGGGSRVLVGTARNFPSLLRLTNEELRTLLTDQTAFATFLHDTEEAKDARAFTRDLRNEIAGMCAVNIEMADEARDLKAQLKIIGSCDQARSISHWFPYDRVGVVNAPVLAEHEEVRKRAEEVMRNYDLDTVLDALRRRAAKLDEECEAMDEKLQSGKMTADEFCKEYPALRQRYHEDALKAAIVQPALESRRGGGPPPPPPPPPPPHYPR</sequence>
<gene>
    <name evidence="10" type="ORF">MICPUCDRAFT_50303</name>
</gene>
<dbReference type="EMBL" id="GG663735">
    <property type="protein sequence ID" value="EEH60795.1"/>
    <property type="molecule type" value="Genomic_DNA"/>
</dbReference>
<dbReference type="GeneID" id="9681076"/>
<feature type="compositionally biased region" description="Pro residues" evidence="8">
    <location>
        <begin position="261"/>
        <end position="276"/>
    </location>
</feature>
<evidence type="ECO:0000256" key="7">
    <source>
        <dbReference type="SAM" id="Coils"/>
    </source>
</evidence>
<evidence type="ECO:0000256" key="5">
    <source>
        <dbReference type="ARBA" id="ARBA00022927"/>
    </source>
</evidence>
<feature type="region of interest" description="Disordered" evidence="8">
    <location>
        <begin position="1"/>
        <end position="65"/>
    </location>
</feature>
<dbReference type="GO" id="GO:0043162">
    <property type="term" value="P:ubiquitin-dependent protein catabolic process via the multivesicular body sorting pathway"/>
    <property type="evidence" value="ECO:0007669"/>
    <property type="project" value="TreeGrafter"/>
</dbReference>
<keyword evidence="4" id="KW-0967">Endosome</keyword>
<reference evidence="10 11" key="1">
    <citation type="journal article" date="2009" name="Science">
        <title>Green evolution and dynamic adaptations revealed by genomes of the marine picoeukaryotes Micromonas.</title>
        <authorList>
            <person name="Worden A.Z."/>
            <person name="Lee J.H."/>
            <person name="Mock T."/>
            <person name="Rouze P."/>
            <person name="Simmons M.P."/>
            <person name="Aerts A.L."/>
            <person name="Allen A.E."/>
            <person name="Cuvelier M.L."/>
            <person name="Derelle E."/>
            <person name="Everett M.V."/>
            <person name="Foulon E."/>
            <person name="Grimwood J."/>
            <person name="Gundlach H."/>
            <person name="Henrissat B."/>
            <person name="Napoli C."/>
            <person name="McDonald S.M."/>
            <person name="Parker M.S."/>
            <person name="Rombauts S."/>
            <person name="Salamov A."/>
            <person name="Von Dassow P."/>
            <person name="Badger J.H."/>
            <person name="Coutinho P.M."/>
            <person name="Demir E."/>
            <person name="Dubchak I."/>
            <person name="Gentemann C."/>
            <person name="Eikrem W."/>
            <person name="Gready J.E."/>
            <person name="John U."/>
            <person name="Lanier W."/>
            <person name="Lindquist E.A."/>
            <person name="Lucas S."/>
            <person name="Mayer K.F."/>
            <person name="Moreau H."/>
            <person name="Not F."/>
            <person name="Otillar R."/>
            <person name="Panaud O."/>
            <person name="Pangilinan J."/>
            <person name="Paulsen I."/>
            <person name="Piegu B."/>
            <person name="Poliakov A."/>
            <person name="Robbens S."/>
            <person name="Schmutz J."/>
            <person name="Toulza E."/>
            <person name="Wyss T."/>
            <person name="Zelensky A."/>
            <person name="Zhou K."/>
            <person name="Armbrust E.V."/>
            <person name="Bhattacharya D."/>
            <person name="Goodenough U.W."/>
            <person name="Van de Peer Y."/>
            <person name="Grigoriev I.V."/>
        </authorList>
    </citation>
    <scope>NUCLEOTIDE SEQUENCE [LARGE SCALE GENOMIC DNA]</scope>
    <source>
        <strain evidence="10 11">CCMP1545</strain>
    </source>
</reference>
<evidence type="ECO:0000256" key="4">
    <source>
        <dbReference type="ARBA" id="ARBA00022753"/>
    </source>
</evidence>
<evidence type="ECO:0000256" key="1">
    <source>
        <dbReference type="ARBA" id="ARBA00004177"/>
    </source>
</evidence>
<dbReference type="STRING" id="564608.C1MHS3"/>
<dbReference type="RefSeq" id="XP_003055543.1">
    <property type="nucleotide sequence ID" value="XM_003055497.1"/>
</dbReference>
<dbReference type="PROSITE" id="PS51314">
    <property type="entry name" value="VPS37_C"/>
    <property type="match status" value="1"/>
</dbReference>
<accession>C1MHS3</accession>
<organism evidence="11">
    <name type="scientific">Micromonas pusilla (strain CCMP1545)</name>
    <name type="common">Picoplanktonic green alga</name>
    <dbReference type="NCBI Taxonomy" id="564608"/>
    <lineage>
        <taxon>Eukaryota</taxon>
        <taxon>Viridiplantae</taxon>
        <taxon>Chlorophyta</taxon>
        <taxon>Mamiellophyceae</taxon>
        <taxon>Mamiellales</taxon>
        <taxon>Mamiellaceae</taxon>
        <taxon>Micromonas</taxon>
    </lineage>
</organism>
<dbReference type="AlphaFoldDB" id="C1MHS3"/>
<dbReference type="SUPFAM" id="SSF140111">
    <property type="entry name" value="Endosomal sorting complex assembly domain"/>
    <property type="match status" value="1"/>
</dbReference>
<keyword evidence="3 6" id="KW-0813">Transport</keyword>
<dbReference type="Gene3D" id="1.10.287.660">
    <property type="entry name" value="Helix hairpin bin"/>
    <property type="match status" value="1"/>
</dbReference>
<keyword evidence="11" id="KW-1185">Reference proteome</keyword>
<feature type="region of interest" description="Disordered" evidence="8">
    <location>
        <begin position="251"/>
        <end position="276"/>
    </location>
</feature>
<dbReference type="Pfam" id="PF07200">
    <property type="entry name" value="Mod_r"/>
    <property type="match status" value="1"/>
</dbReference>
<dbReference type="PANTHER" id="PTHR13678:SF2">
    <property type="entry name" value="VACUOLAR PROTEIN SORTING-ASSOCIATED PROTEIN 37A"/>
    <property type="match status" value="1"/>
</dbReference>
<dbReference type="GO" id="GO:0006612">
    <property type="term" value="P:protein targeting to membrane"/>
    <property type="evidence" value="ECO:0007669"/>
    <property type="project" value="TreeGrafter"/>
</dbReference>
<feature type="compositionally biased region" description="Low complexity" evidence="8">
    <location>
        <begin position="23"/>
        <end position="32"/>
    </location>
</feature>
<feature type="compositionally biased region" description="Basic and acidic residues" evidence="8">
    <location>
        <begin position="13"/>
        <end position="22"/>
    </location>
</feature>
<dbReference type="InterPro" id="IPR009851">
    <property type="entry name" value="Mod_r"/>
</dbReference>
<dbReference type="KEGG" id="mpp:MICPUCDRAFT_50303"/>
<dbReference type="OrthoDB" id="10260857at2759"/>
<dbReference type="OMA" id="ECEAMDE"/>
<evidence type="ECO:0000313" key="11">
    <source>
        <dbReference type="Proteomes" id="UP000001876"/>
    </source>
</evidence>
<feature type="coiled-coil region" evidence="7">
    <location>
        <begin position="175"/>
        <end position="218"/>
    </location>
</feature>
<evidence type="ECO:0000256" key="6">
    <source>
        <dbReference type="PROSITE-ProRule" id="PRU00646"/>
    </source>
</evidence>
<evidence type="ECO:0000256" key="3">
    <source>
        <dbReference type="ARBA" id="ARBA00022448"/>
    </source>
</evidence>
<keyword evidence="5 6" id="KW-0653">Protein transport</keyword>
<proteinExistence type="inferred from homology"/>
<dbReference type="InterPro" id="IPR037202">
    <property type="entry name" value="ESCRT_assembly_dom"/>
</dbReference>
<name>C1MHS3_MICPC</name>